<accession>A0ABX3CGI7</accession>
<dbReference type="InterPro" id="IPR018755">
    <property type="entry name" value="Phage_Mu_Gp48"/>
</dbReference>
<keyword evidence="2" id="KW-1185">Reference proteome</keyword>
<gene>
    <name evidence="1" type="ORF">BI344_01555</name>
</gene>
<evidence type="ECO:0000313" key="1">
    <source>
        <dbReference type="EMBL" id="OHX21254.1"/>
    </source>
</evidence>
<evidence type="ECO:0000313" key="2">
    <source>
        <dbReference type="Proteomes" id="UP000180280"/>
    </source>
</evidence>
<sequence length="189" mass="20595">MRHESLLAMLLPPVSYAHGPALRAELSTEGRALDETMLSLDRAGDGITPLAAGELLVDWERVCGITPPADAPYQQRLQLVLAKLAETGGLSIPYFTRLAAGMGLDIAIQEPQPFRAGVSLAGDVLWVPEIIWVWQVVVYGGDSQIFRFQAGLSAAGERLTAFGDPVVEAVFNDLKPAHTFVYFAYQDRR</sequence>
<reference evidence="1 2" key="1">
    <citation type="submission" date="2016-09" db="EMBL/GenBank/DDBJ databases">
        <title>Chromobacterium muskegensis sp. nov., an insecticidal bacterium isolated from Sphagnum bogs.</title>
        <authorList>
            <person name="Sparks M.E."/>
            <person name="Blackburn M.B."/>
            <person name="Gundersen-Rindal D.E."/>
            <person name="Mitchell A."/>
            <person name="Farrar R."/>
            <person name="Kuhar D."/>
        </authorList>
    </citation>
    <scope>NUCLEOTIDE SEQUENCE [LARGE SCALE GENOMIC DNA]</scope>
    <source>
        <strain evidence="1 2">14B-1</strain>
    </source>
</reference>
<organism evidence="1 2">
    <name type="scientific">Chromobacterium sphagni</name>
    <dbReference type="NCBI Taxonomy" id="1903179"/>
    <lineage>
        <taxon>Bacteria</taxon>
        <taxon>Pseudomonadati</taxon>
        <taxon>Pseudomonadota</taxon>
        <taxon>Betaproteobacteria</taxon>
        <taxon>Neisseriales</taxon>
        <taxon>Chromobacteriaceae</taxon>
        <taxon>Chromobacterium</taxon>
    </lineage>
</organism>
<protein>
    <submittedName>
        <fullName evidence="1">Phage tail protein</fullName>
    </submittedName>
</protein>
<dbReference type="RefSeq" id="WP_071111212.1">
    <property type="nucleotide sequence ID" value="NZ_MKCT01000001.1"/>
</dbReference>
<dbReference type="EMBL" id="MKCT01000001">
    <property type="protein sequence ID" value="OHX21254.1"/>
    <property type="molecule type" value="Genomic_DNA"/>
</dbReference>
<dbReference type="Pfam" id="PF10076">
    <property type="entry name" value="Phage_Mu_Gp48"/>
    <property type="match status" value="1"/>
</dbReference>
<proteinExistence type="predicted"/>
<dbReference type="Proteomes" id="UP000180280">
    <property type="component" value="Unassembled WGS sequence"/>
</dbReference>
<comment type="caution">
    <text evidence="1">The sequence shown here is derived from an EMBL/GenBank/DDBJ whole genome shotgun (WGS) entry which is preliminary data.</text>
</comment>
<name>A0ABX3CGI7_9NEIS</name>